<gene>
    <name evidence="3" type="ORF">LCGC14_0932010</name>
</gene>
<sequence length="373" mass="42960">MDIMFNNLSKQWDVIKEDITPRLEDLFKKSDFIGGKAIGEFEENFAQYCGTKYAVGVSNGTDALKLSLAAFKIKNPCGVIIPANTFIATILAATYLSDITYDLILIDCDKYYQIDVELLELYLKKNRKKWKSCVIIPVHLYGHPSNMKRILEIAEDFDCMILEDSSQAHGAMVLNKKVGGFGDVSAFSLYPGKNLGAAGDAGVITTNNEELYRKIKSLRNYGSHVKYHYDFIGWNNRMDTIQAIIVDEKLEYLDEWNNLRIEIARKYDELLKDNKEIVLPKTAPYITKQIYHIYAIRVKGRDKFQSYLTKNSIPTVIHYPIPIEKTKPFKHLEHFDSKRTLEYSNDLISLPMHPFLKDEEIEYITGKINSFFK</sequence>
<dbReference type="CDD" id="cd00616">
    <property type="entry name" value="AHBA_syn"/>
    <property type="match status" value="1"/>
</dbReference>
<accession>A0A0F9R682</accession>
<dbReference type="SUPFAM" id="SSF53383">
    <property type="entry name" value="PLP-dependent transferases"/>
    <property type="match status" value="1"/>
</dbReference>
<dbReference type="InterPro" id="IPR015424">
    <property type="entry name" value="PyrdxlP-dep_Trfase"/>
</dbReference>
<evidence type="ECO:0008006" key="4">
    <source>
        <dbReference type="Google" id="ProtNLM"/>
    </source>
</evidence>
<dbReference type="GO" id="GO:0030170">
    <property type="term" value="F:pyridoxal phosphate binding"/>
    <property type="evidence" value="ECO:0007669"/>
    <property type="project" value="TreeGrafter"/>
</dbReference>
<dbReference type="InterPro" id="IPR000653">
    <property type="entry name" value="DegT/StrS_aminotransferase"/>
</dbReference>
<comment type="similarity">
    <text evidence="2">Belongs to the DegT/DnrJ/EryC1 family.</text>
</comment>
<name>A0A0F9R682_9ZZZZ</name>
<dbReference type="InterPro" id="IPR015422">
    <property type="entry name" value="PyrdxlP-dep_Trfase_small"/>
</dbReference>
<dbReference type="Gene3D" id="3.90.1150.10">
    <property type="entry name" value="Aspartate Aminotransferase, domain 1"/>
    <property type="match status" value="1"/>
</dbReference>
<proteinExistence type="inferred from homology"/>
<organism evidence="3">
    <name type="scientific">marine sediment metagenome</name>
    <dbReference type="NCBI Taxonomy" id="412755"/>
    <lineage>
        <taxon>unclassified sequences</taxon>
        <taxon>metagenomes</taxon>
        <taxon>ecological metagenomes</taxon>
    </lineage>
</organism>
<keyword evidence="1" id="KW-0663">Pyridoxal phosphate</keyword>
<dbReference type="Gene3D" id="3.40.640.10">
    <property type="entry name" value="Type I PLP-dependent aspartate aminotransferase-like (Major domain)"/>
    <property type="match status" value="1"/>
</dbReference>
<dbReference type="EMBL" id="LAZR01003208">
    <property type="protein sequence ID" value="KKN20791.1"/>
    <property type="molecule type" value="Genomic_DNA"/>
</dbReference>
<dbReference type="GO" id="GO:0000271">
    <property type="term" value="P:polysaccharide biosynthetic process"/>
    <property type="evidence" value="ECO:0007669"/>
    <property type="project" value="TreeGrafter"/>
</dbReference>
<evidence type="ECO:0000313" key="3">
    <source>
        <dbReference type="EMBL" id="KKN20791.1"/>
    </source>
</evidence>
<dbReference type="AlphaFoldDB" id="A0A0F9R682"/>
<evidence type="ECO:0000256" key="1">
    <source>
        <dbReference type="ARBA" id="ARBA00022898"/>
    </source>
</evidence>
<comment type="caution">
    <text evidence="3">The sequence shown here is derived from an EMBL/GenBank/DDBJ whole genome shotgun (WGS) entry which is preliminary data.</text>
</comment>
<reference evidence="3" key="1">
    <citation type="journal article" date="2015" name="Nature">
        <title>Complex archaea that bridge the gap between prokaryotes and eukaryotes.</title>
        <authorList>
            <person name="Spang A."/>
            <person name="Saw J.H."/>
            <person name="Jorgensen S.L."/>
            <person name="Zaremba-Niedzwiedzka K."/>
            <person name="Martijn J."/>
            <person name="Lind A.E."/>
            <person name="van Eijk R."/>
            <person name="Schleper C."/>
            <person name="Guy L."/>
            <person name="Ettema T.J."/>
        </authorList>
    </citation>
    <scope>NUCLEOTIDE SEQUENCE</scope>
</reference>
<dbReference type="PANTHER" id="PTHR30244:SF36">
    <property type="entry name" value="3-OXO-GLUCOSE-6-PHOSPHATE:GLUTAMATE AMINOTRANSFERASE"/>
    <property type="match status" value="1"/>
</dbReference>
<protein>
    <recommendedName>
        <fullName evidence="4">DegT/DnrJ/EryC1/StrS family aminotransferase</fullName>
    </recommendedName>
</protein>
<evidence type="ECO:0000256" key="2">
    <source>
        <dbReference type="ARBA" id="ARBA00037999"/>
    </source>
</evidence>
<dbReference type="Pfam" id="PF01041">
    <property type="entry name" value="DegT_DnrJ_EryC1"/>
    <property type="match status" value="1"/>
</dbReference>
<dbReference type="PIRSF" id="PIRSF000390">
    <property type="entry name" value="PLP_StrS"/>
    <property type="match status" value="1"/>
</dbReference>
<dbReference type="InterPro" id="IPR015421">
    <property type="entry name" value="PyrdxlP-dep_Trfase_major"/>
</dbReference>
<dbReference type="GO" id="GO:0008483">
    <property type="term" value="F:transaminase activity"/>
    <property type="evidence" value="ECO:0007669"/>
    <property type="project" value="TreeGrafter"/>
</dbReference>
<dbReference type="PANTHER" id="PTHR30244">
    <property type="entry name" value="TRANSAMINASE"/>
    <property type="match status" value="1"/>
</dbReference>